<dbReference type="InterPro" id="IPR008880">
    <property type="entry name" value="Trigger_fac_C"/>
</dbReference>
<evidence type="ECO:0000256" key="3">
    <source>
        <dbReference type="ARBA" id="ARBA00023110"/>
    </source>
</evidence>
<dbReference type="Proteomes" id="UP001446032">
    <property type="component" value="Unassembled WGS sequence"/>
</dbReference>
<dbReference type="InterPro" id="IPR027304">
    <property type="entry name" value="Trigger_fact/SurA_dom_sf"/>
</dbReference>
<dbReference type="PROSITE" id="PS51257">
    <property type="entry name" value="PROKAR_LIPOPROTEIN"/>
    <property type="match status" value="1"/>
</dbReference>
<evidence type="ECO:0000256" key="7">
    <source>
        <dbReference type="SAM" id="SignalP"/>
    </source>
</evidence>
<proteinExistence type="predicted"/>
<keyword evidence="7" id="KW-0732">Signal</keyword>
<feature type="signal peptide" evidence="7">
    <location>
        <begin position="1"/>
        <end position="22"/>
    </location>
</feature>
<keyword evidence="10" id="KW-1185">Reference proteome</keyword>
<keyword evidence="4 5" id="KW-0413">Isomerase</keyword>
<keyword evidence="3 5" id="KW-0697">Rotamase</keyword>
<name>A0ABV1AK16_9FIRM</name>
<gene>
    <name evidence="9" type="ORF">WMO75_06815</name>
</gene>
<dbReference type="EC" id="5.2.1.8" evidence="2 5"/>
<evidence type="ECO:0000256" key="1">
    <source>
        <dbReference type="ARBA" id="ARBA00000971"/>
    </source>
</evidence>
<dbReference type="InterPro" id="IPR001179">
    <property type="entry name" value="PPIase_FKBP_dom"/>
</dbReference>
<evidence type="ECO:0000259" key="8">
    <source>
        <dbReference type="PROSITE" id="PS50059"/>
    </source>
</evidence>
<evidence type="ECO:0000256" key="4">
    <source>
        <dbReference type="ARBA" id="ARBA00023235"/>
    </source>
</evidence>
<dbReference type="SUPFAM" id="SSF54534">
    <property type="entry name" value="FKBP-like"/>
    <property type="match status" value="1"/>
</dbReference>
<dbReference type="Pfam" id="PF05698">
    <property type="entry name" value="Trigger_C"/>
    <property type="match status" value="1"/>
</dbReference>
<dbReference type="PROSITE" id="PS50059">
    <property type="entry name" value="FKBP_PPIASE"/>
    <property type="match status" value="1"/>
</dbReference>
<dbReference type="InterPro" id="IPR046357">
    <property type="entry name" value="PPIase_dom_sf"/>
</dbReference>
<dbReference type="Gene3D" id="3.10.50.40">
    <property type="match status" value="1"/>
</dbReference>
<feature type="region of interest" description="Disordered" evidence="6">
    <location>
        <begin position="21"/>
        <end position="60"/>
    </location>
</feature>
<reference evidence="9 10" key="1">
    <citation type="submission" date="2024-03" db="EMBL/GenBank/DDBJ databases">
        <title>Human intestinal bacterial collection.</title>
        <authorList>
            <person name="Pauvert C."/>
            <person name="Hitch T.C.A."/>
            <person name="Clavel T."/>
        </authorList>
    </citation>
    <scope>NUCLEOTIDE SEQUENCE [LARGE SCALE GENOMIC DNA]</scope>
    <source>
        <strain evidence="9 10">CLA-AA-H95</strain>
    </source>
</reference>
<comment type="catalytic activity">
    <reaction evidence="1 5">
        <text>[protein]-peptidylproline (omega=180) = [protein]-peptidylproline (omega=0)</text>
        <dbReference type="Rhea" id="RHEA:16237"/>
        <dbReference type="Rhea" id="RHEA-COMP:10747"/>
        <dbReference type="Rhea" id="RHEA-COMP:10748"/>
        <dbReference type="ChEBI" id="CHEBI:83833"/>
        <dbReference type="ChEBI" id="CHEBI:83834"/>
        <dbReference type="EC" id="5.2.1.8"/>
    </reaction>
</comment>
<feature type="domain" description="PPIase FKBP-type" evidence="8">
    <location>
        <begin position="118"/>
        <end position="200"/>
    </location>
</feature>
<dbReference type="Gene3D" id="1.10.3120.10">
    <property type="entry name" value="Trigger factor, C-terminal domain"/>
    <property type="match status" value="1"/>
</dbReference>
<comment type="caution">
    <text evidence="9">The sequence shown here is derived from an EMBL/GenBank/DDBJ whole genome shotgun (WGS) entry which is preliminary data.</text>
</comment>
<dbReference type="RefSeq" id="WP_022215685.1">
    <property type="nucleotide sequence ID" value="NZ_JBBMEI010000016.1"/>
</dbReference>
<evidence type="ECO:0000256" key="5">
    <source>
        <dbReference type="PROSITE-ProRule" id="PRU00277"/>
    </source>
</evidence>
<feature type="region of interest" description="Disordered" evidence="6">
    <location>
        <begin position="382"/>
        <end position="437"/>
    </location>
</feature>
<dbReference type="EMBL" id="JBBMEI010000016">
    <property type="protein sequence ID" value="MEQ2358050.1"/>
    <property type="molecule type" value="Genomic_DNA"/>
</dbReference>
<evidence type="ECO:0000313" key="9">
    <source>
        <dbReference type="EMBL" id="MEQ2358050.1"/>
    </source>
</evidence>
<accession>A0ABV1AK16</accession>
<evidence type="ECO:0000313" key="10">
    <source>
        <dbReference type="Proteomes" id="UP001446032"/>
    </source>
</evidence>
<dbReference type="InterPro" id="IPR037041">
    <property type="entry name" value="Trigger_fac_C_sf"/>
</dbReference>
<feature type="chain" id="PRO_5045099371" description="peptidylprolyl isomerase" evidence="7">
    <location>
        <begin position="23"/>
        <end position="437"/>
    </location>
</feature>
<dbReference type="GO" id="GO:0003755">
    <property type="term" value="F:peptidyl-prolyl cis-trans isomerase activity"/>
    <property type="evidence" value="ECO:0007669"/>
    <property type="project" value="UniProtKB-EC"/>
</dbReference>
<feature type="compositionally biased region" description="Acidic residues" evidence="6">
    <location>
        <begin position="390"/>
        <end position="437"/>
    </location>
</feature>
<evidence type="ECO:0000256" key="2">
    <source>
        <dbReference type="ARBA" id="ARBA00013194"/>
    </source>
</evidence>
<organism evidence="9 10">
    <name type="scientific">Blautia intestinihominis</name>
    <dbReference type="NCBI Taxonomy" id="3133152"/>
    <lineage>
        <taxon>Bacteria</taxon>
        <taxon>Bacillati</taxon>
        <taxon>Bacillota</taxon>
        <taxon>Clostridia</taxon>
        <taxon>Lachnospirales</taxon>
        <taxon>Lachnospiraceae</taxon>
        <taxon>Blautia</taxon>
    </lineage>
</organism>
<dbReference type="SUPFAM" id="SSF109998">
    <property type="entry name" value="Triger factor/SurA peptide-binding domain-like"/>
    <property type="match status" value="1"/>
</dbReference>
<evidence type="ECO:0000256" key="6">
    <source>
        <dbReference type="SAM" id="MobiDB-lite"/>
    </source>
</evidence>
<feature type="compositionally biased region" description="Basic and acidic residues" evidence="6">
    <location>
        <begin position="45"/>
        <end position="60"/>
    </location>
</feature>
<sequence length="437" mass="48345">MKKKVVAAMLVTCMAVSLTACGSKDSSDKTDKTTAKTETASDNSDTDKTDSKTSDSKKEETRIISVKDVSDYVTIGDYKGLTLDRYTQAVTDDDVDAEINYELQDKGTEVTDGTVEYGDIVTINFTGTVDGKEFDGSSADDYELVVGEGDMGIDGFEDGLVGMKKGETKELTLTLPEGYSEDDSLSGKEAVFKVTLQKFTRASELTDEWVASNTDYKTVDDYKKSVREELEKQASTTADNELYATAWSEVLDTSEIKKYPEEDVKKAEESYKALNEQTAKDNGMELSDLLETWDLTEDEFNEECKNYAESKVEQNLIVQGIIDAEGLSLSDAETEELKNNLILDYGVASIDELIETYGEDEVNESLALLRVEKFIVDQSTVNEKTGSAEDSIENEDAYTEAEDTGSDLTEYDGSEETQDETEENMSEESIEDNTVEE</sequence>
<protein>
    <recommendedName>
        <fullName evidence="2 5">peptidylprolyl isomerase</fullName>
        <ecNumber evidence="2 5">5.2.1.8</ecNumber>
    </recommendedName>
</protein>
<dbReference type="Pfam" id="PF00254">
    <property type="entry name" value="FKBP_C"/>
    <property type="match status" value="1"/>
</dbReference>
<feature type="compositionally biased region" description="Basic and acidic residues" evidence="6">
    <location>
        <begin position="25"/>
        <end position="35"/>
    </location>
</feature>